<evidence type="ECO:0000256" key="1">
    <source>
        <dbReference type="SAM" id="MobiDB-lite"/>
    </source>
</evidence>
<sequence length="93" mass="10033">MSGSALAPHLLDAVPAPDSLDDTDAPRASHAIAGDQPAWQRDMLAISSRVRAAIAALNPVVVRVLWFWDHAVRTIALGSRRLDVDPSGSYHLR</sequence>
<feature type="region of interest" description="Disordered" evidence="1">
    <location>
        <begin position="13"/>
        <end position="32"/>
    </location>
</feature>
<protein>
    <submittedName>
        <fullName evidence="2">Uncharacterized protein</fullName>
    </submittedName>
</protein>
<dbReference type="Proteomes" id="UP001317532">
    <property type="component" value="Chromosome"/>
</dbReference>
<accession>A0AAN1XYG1</accession>
<gene>
    <name evidence="2" type="ORF">WPS_29880</name>
</gene>
<evidence type="ECO:0000313" key="3">
    <source>
        <dbReference type="Proteomes" id="UP001317532"/>
    </source>
</evidence>
<dbReference type="KEGG" id="vab:WPS_29880"/>
<dbReference type="RefSeq" id="WP_317995288.1">
    <property type="nucleotide sequence ID" value="NZ_AP025523.1"/>
</dbReference>
<keyword evidence="3" id="KW-1185">Reference proteome</keyword>
<proteinExistence type="predicted"/>
<dbReference type="EMBL" id="AP025523">
    <property type="protein sequence ID" value="BDE07712.1"/>
    <property type="molecule type" value="Genomic_DNA"/>
</dbReference>
<dbReference type="AlphaFoldDB" id="A0AAN1XYG1"/>
<reference evidence="2 3" key="1">
    <citation type="journal article" date="2022" name="ISME Commun">
        <title>Vulcanimicrobium alpinus gen. nov. sp. nov., the first cultivated representative of the candidate phylum 'Eremiobacterota', is a metabolically versatile aerobic anoxygenic phototroph.</title>
        <authorList>
            <person name="Yabe S."/>
            <person name="Muto K."/>
            <person name="Abe K."/>
            <person name="Yokota A."/>
            <person name="Staudigel H."/>
            <person name="Tebo B.M."/>
        </authorList>
    </citation>
    <scope>NUCLEOTIDE SEQUENCE [LARGE SCALE GENOMIC DNA]</scope>
    <source>
        <strain evidence="2 3">WC8-2</strain>
    </source>
</reference>
<evidence type="ECO:0000313" key="2">
    <source>
        <dbReference type="EMBL" id="BDE07712.1"/>
    </source>
</evidence>
<organism evidence="2 3">
    <name type="scientific">Vulcanimicrobium alpinum</name>
    <dbReference type="NCBI Taxonomy" id="3016050"/>
    <lineage>
        <taxon>Bacteria</taxon>
        <taxon>Bacillati</taxon>
        <taxon>Vulcanimicrobiota</taxon>
        <taxon>Vulcanimicrobiia</taxon>
        <taxon>Vulcanimicrobiales</taxon>
        <taxon>Vulcanimicrobiaceae</taxon>
        <taxon>Vulcanimicrobium</taxon>
    </lineage>
</organism>
<name>A0AAN1XYG1_UNVUL</name>